<sequence length="518" mass="58733">MIEPASDFVNTPRIKNSVSSNINMIPSMAIANSTLTIIRRRLISCLRRATDVVKAVADPKGRGHIASFRRIAVGRRDAIIRFHHLVSRQQCAGSWQYVRDLWVSNRFDNIGYKLARRKQLINRRRMIVNVEFAMAMLGIMLMLLETEFFIRGVFTKSDAGSIILKTGILISTFALLVAIMFYHITGIQIQMTDNSWEDWRLAMNFPMTYLKILTELVVCLIHPIPGNTTVPAYGVDGQYRMVSLDAIFSILMLGRLYIVGKFTVVHHRLLTDTSTQSLGALNKVKINTAFVFKALMSTIPGTMLISLMLAILFIDSWALRTCEIYYHPGSPESSYLNSMWLTTITFLTIGYGDIYPSTYCGRFVSVITGLMGVGTTALLVAVLAQKLEQTRPEKYVHNFVSRVQLDKVRKNAASDVIKYALTLWRMKRRGIGTGMKRNRVYGKLLQSIYIMREAKNEKQSIGESSVGVVEIAKSVNDVFEIVEQMQGEQTTFQSKVIDMEEKIRKMDEKLDLLISMNK</sequence>
<feature type="transmembrane region" description="Helical" evidence="1">
    <location>
        <begin position="162"/>
        <end position="184"/>
    </location>
</feature>
<evidence type="ECO:0000256" key="1">
    <source>
        <dbReference type="SAM" id="Phobius"/>
    </source>
</evidence>
<evidence type="ECO:0000313" key="3">
    <source>
        <dbReference type="EMBL" id="WAR12117.1"/>
    </source>
</evidence>
<keyword evidence="4" id="KW-1185">Reference proteome</keyword>
<protein>
    <submittedName>
        <fullName evidence="3">KCNN-like protein</fullName>
    </submittedName>
</protein>
<feature type="transmembrane region" description="Helical" evidence="1">
    <location>
        <begin position="126"/>
        <end position="150"/>
    </location>
</feature>
<feature type="domain" description="Potassium channel" evidence="2">
    <location>
        <begin position="310"/>
        <end position="388"/>
    </location>
</feature>
<feature type="transmembrane region" description="Helical" evidence="1">
    <location>
        <begin position="334"/>
        <end position="351"/>
    </location>
</feature>
<keyword evidence="1" id="KW-0812">Transmembrane</keyword>
<dbReference type="Pfam" id="PF03530">
    <property type="entry name" value="SK_channel"/>
    <property type="match status" value="1"/>
</dbReference>
<dbReference type="InterPro" id="IPR015449">
    <property type="entry name" value="K_chnl_Ca-activ_SK"/>
</dbReference>
<proteinExistence type="predicted"/>
<dbReference type="InterPro" id="IPR013099">
    <property type="entry name" value="K_chnl_dom"/>
</dbReference>
<feature type="transmembrane region" description="Helical" evidence="1">
    <location>
        <begin position="237"/>
        <end position="258"/>
    </location>
</feature>
<dbReference type="Pfam" id="PF07885">
    <property type="entry name" value="Ion_trans_2"/>
    <property type="match status" value="1"/>
</dbReference>
<dbReference type="EMBL" id="CP111019">
    <property type="protein sequence ID" value="WAR12117.1"/>
    <property type="molecule type" value="Genomic_DNA"/>
</dbReference>
<feature type="transmembrane region" description="Helical" evidence="1">
    <location>
        <begin position="290"/>
        <end position="314"/>
    </location>
</feature>
<dbReference type="PANTHER" id="PTHR10153">
    <property type="entry name" value="SMALL CONDUCTANCE CALCIUM-ACTIVATED POTASSIUM CHANNEL"/>
    <property type="match status" value="1"/>
</dbReference>
<evidence type="ECO:0000259" key="2">
    <source>
        <dbReference type="Pfam" id="PF07885"/>
    </source>
</evidence>
<organism evidence="3 4">
    <name type="scientific">Mya arenaria</name>
    <name type="common">Soft-shell clam</name>
    <dbReference type="NCBI Taxonomy" id="6604"/>
    <lineage>
        <taxon>Eukaryota</taxon>
        <taxon>Metazoa</taxon>
        <taxon>Spiralia</taxon>
        <taxon>Lophotrochozoa</taxon>
        <taxon>Mollusca</taxon>
        <taxon>Bivalvia</taxon>
        <taxon>Autobranchia</taxon>
        <taxon>Heteroconchia</taxon>
        <taxon>Euheterodonta</taxon>
        <taxon>Imparidentia</taxon>
        <taxon>Neoheterodontei</taxon>
        <taxon>Myida</taxon>
        <taxon>Myoidea</taxon>
        <taxon>Myidae</taxon>
        <taxon>Mya</taxon>
    </lineage>
</organism>
<feature type="transmembrane region" description="Helical" evidence="1">
    <location>
        <begin position="205"/>
        <end position="225"/>
    </location>
</feature>
<feature type="transmembrane region" description="Helical" evidence="1">
    <location>
        <begin position="363"/>
        <end position="384"/>
    </location>
</feature>
<name>A0ABY7ET85_MYAAR</name>
<dbReference type="SUPFAM" id="SSF81324">
    <property type="entry name" value="Voltage-gated potassium channels"/>
    <property type="match status" value="1"/>
</dbReference>
<reference evidence="3" key="1">
    <citation type="submission" date="2022-11" db="EMBL/GenBank/DDBJ databases">
        <title>Centuries of genome instability and evolution in soft-shell clam transmissible cancer (bioRxiv).</title>
        <authorList>
            <person name="Hart S.F.M."/>
            <person name="Yonemitsu M.A."/>
            <person name="Giersch R.M."/>
            <person name="Beal B.F."/>
            <person name="Arriagada G."/>
            <person name="Davis B.W."/>
            <person name="Ostrander E.A."/>
            <person name="Goff S.P."/>
            <person name="Metzger M.J."/>
        </authorList>
    </citation>
    <scope>NUCLEOTIDE SEQUENCE</scope>
    <source>
        <strain evidence="3">MELC-2E11</strain>
        <tissue evidence="3">Siphon/mantle</tissue>
    </source>
</reference>
<dbReference type="PRINTS" id="PR00169">
    <property type="entry name" value="KCHANNEL"/>
</dbReference>
<dbReference type="Proteomes" id="UP001164746">
    <property type="component" value="Chromosome 8"/>
</dbReference>
<keyword evidence="1" id="KW-0472">Membrane</keyword>
<evidence type="ECO:0000313" key="4">
    <source>
        <dbReference type="Proteomes" id="UP001164746"/>
    </source>
</evidence>
<dbReference type="Gene3D" id="1.10.287.70">
    <property type="match status" value="2"/>
</dbReference>
<accession>A0ABY7ET85</accession>
<keyword evidence="1" id="KW-1133">Transmembrane helix</keyword>
<gene>
    <name evidence="3" type="ORF">MAR_026297</name>
</gene>